<sequence>MDKITTRVLLVEDEEDAREILSFYLDTIFDEVQIACDGQEGLNIYKKYYDEKKSFDLVLTDIKMPNKDGLTMVEDITKLNDEQKFIIVSAYKDEEYLFKSIGLNIISYFVKPLEIKTVMEILKKVKSKVLEDKSKNENLSEVVNLNKTYSFNTKTNLLYKKDELIHLSKKETLLLKALITNIKQIKTKEFLKKSIWNDTNTSDATMRTVIKRVKDKISDDDFISSIKGLGYIIE</sequence>
<dbReference type="InterPro" id="IPR001867">
    <property type="entry name" value="OmpR/PhoB-type_DNA-bd"/>
</dbReference>
<dbReference type="SUPFAM" id="SSF52172">
    <property type="entry name" value="CheY-like"/>
    <property type="match status" value="1"/>
</dbReference>
<evidence type="ECO:0000256" key="4">
    <source>
        <dbReference type="PROSITE-ProRule" id="PRU00169"/>
    </source>
</evidence>
<feature type="domain" description="Response regulatory" evidence="6">
    <location>
        <begin position="7"/>
        <end position="126"/>
    </location>
</feature>
<evidence type="ECO:0000256" key="3">
    <source>
        <dbReference type="ARBA" id="ARBA00023125"/>
    </source>
</evidence>
<name>A0ABX4LWD8_9BACT</name>
<dbReference type="SMART" id="SM00862">
    <property type="entry name" value="Trans_reg_C"/>
    <property type="match status" value="1"/>
</dbReference>
<proteinExistence type="predicted"/>
<evidence type="ECO:0000259" key="7">
    <source>
        <dbReference type="PROSITE" id="PS51755"/>
    </source>
</evidence>
<feature type="domain" description="OmpR/PhoB-type" evidence="7">
    <location>
        <begin position="140"/>
        <end position="234"/>
    </location>
</feature>
<dbReference type="CDD" id="cd00383">
    <property type="entry name" value="trans_reg_C"/>
    <property type="match status" value="1"/>
</dbReference>
<dbReference type="PROSITE" id="PS50110">
    <property type="entry name" value="RESPONSE_REGULATORY"/>
    <property type="match status" value="1"/>
</dbReference>
<keyword evidence="2" id="KW-0902">Two-component regulatory system</keyword>
<accession>A0ABX4LWD8</accession>
<dbReference type="RefSeq" id="WP_099333858.1">
    <property type="nucleotide sequence ID" value="NZ_CP042812.1"/>
</dbReference>
<reference evidence="8 9" key="1">
    <citation type="submission" date="2017-09" db="EMBL/GenBank/DDBJ databases">
        <authorList>
            <person name="Perez-Cataluna A."/>
            <person name="Figueras M.J."/>
            <person name="Salas-Masso N."/>
        </authorList>
    </citation>
    <scope>NUCLEOTIDE SEQUENCE [LARGE SCALE GENOMIC DNA]</scope>
    <source>
        <strain evidence="8 9">F138-33</strain>
    </source>
</reference>
<dbReference type="Gene3D" id="1.10.10.10">
    <property type="entry name" value="Winged helix-like DNA-binding domain superfamily/Winged helix DNA-binding domain"/>
    <property type="match status" value="1"/>
</dbReference>
<dbReference type="InterPro" id="IPR001789">
    <property type="entry name" value="Sig_transdc_resp-reg_receiver"/>
</dbReference>
<dbReference type="PROSITE" id="PS51755">
    <property type="entry name" value="OMPR_PHOB"/>
    <property type="match status" value="1"/>
</dbReference>
<evidence type="ECO:0000256" key="2">
    <source>
        <dbReference type="ARBA" id="ARBA00023012"/>
    </source>
</evidence>
<dbReference type="EMBL" id="NWVW01000003">
    <property type="protein sequence ID" value="PHO10566.1"/>
    <property type="molecule type" value="Genomic_DNA"/>
</dbReference>
<dbReference type="PANTHER" id="PTHR48111:SF40">
    <property type="entry name" value="PHOSPHATE REGULON TRANSCRIPTIONAL REGULATORY PROTEIN PHOB"/>
    <property type="match status" value="1"/>
</dbReference>
<dbReference type="Pfam" id="PF00486">
    <property type="entry name" value="Trans_reg_C"/>
    <property type="match status" value="1"/>
</dbReference>
<evidence type="ECO:0000313" key="8">
    <source>
        <dbReference type="EMBL" id="PHO10566.1"/>
    </source>
</evidence>
<keyword evidence="1 4" id="KW-0597">Phosphoprotein</keyword>
<dbReference type="PANTHER" id="PTHR48111">
    <property type="entry name" value="REGULATOR OF RPOS"/>
    <property type="match status" value="1"/>
</dbReference>
<gene>
    <name evidence="8" type="ORF">CPG37_03730</name>
</gene>
<dbReference type="InterPro" id="IPR011006">
    <property type="entry name" value="CheY-like_superfamily"/>
</dbReference>
<dbReference type="Gene3D" id="3.40.50.2300">
    <property type="match status" value="1"/>
</dbReference>
<evidence type="ECO:0000313" key="9">
    <source>
        <dbReference type="Proteomes" id="UP000221384"/>
    </source>
</evidence>
<dbReference type="Proteomes" id="UP000221384">
    <property type="component" value="Unassembled WGS sequence"/>
</dbReference>
<feature type="modified residue" description="4-aspartylphosphate" evidence="4">
    <location>
        <position position="61"/>
    </location>
</feature>
<keyword evidence="3 5" id="KW-0238">DNA-binding</keyword>
<feature type="DNA-binding region" description="OmpR/PhoB-type" evidence="5">
    <location>
        <begin position="140"/>
        <end position="234"/>
    </location>
</feature>
<dbReference type="InterPro" id="IPR036388">
    <property type="entry name" value="WH-like_DNA-bd_sf"/>
</dbReference>
<evidence type="ECO:0000256" key="5">
    <source>
        <dbReference type="PROSITE-ProRule" id="PRU01091"/>
    </source>
</evidence>
<dbReference type="SMART" id="SM00448">
    <property type="entry name" value="REC"/>
    <property type="match status" value="1"/>
</dbReference>
<dbReference type="Pfam" id="PF00072">
    <property type="entry name" value="Response_reg"/>
    <property type="match status" value="1"/>
</dbReference>
<evidence type="ECO:0000259" key="6">
    <source>
        <dbReference type="PROSITE" id="PS50110"/>
    </source>
</evidence>
<organism evidence="8 9">
    <name type="scientific">Malaciobacter canalis</name>
    <dbReference type="NCBI Taxonomy" id="1912871"/>
    <lineage>
        <taxon>Bacteria</taxon>
        <taxon>Pseudomonadati</taxon>
        <taxon>Campylobacterota</taxon>
        <taxon>Epsilonproteobacteria</taxon>
        <taxon>Campylobacterales</taxon>
        <taxon>Arcobacteraceae</taxon>
        <taxon>Malaciobacter</taxon>
    </lineage>
</organism>
<evidence type="ECO:0000256" key="1">
    <source>
        <dbReference type="ARBA" id="ARBA00022553"/>
    </source>
</evidence>
<comment type="caution">
    <text evidence="8">The sequence shown here is derived from an EMBL/GenBank/DDBJ whole genome shotgun (WGS) entry which is preliminary data.</text>
</comment>
<dbReference type="InterPro" id="IPR039420">
    <property type="entry name" value="WalR-like"/>
</dbReference>
<keyword evidence="9" id="KW-1185">Reference proteome</keyword>
<protein>
    <submittedName>
        <fullName evidence="8">Transcriptional regulator</fullName>
    </submittedName>
</protein>